<feature type="coiled-coil region" evidence="6">
    <location>
        <begin position="81"/>
        <end position="108"/>
    </location>
</feature>
<accession>A0ABU9BTF9</accession>
<dbReference type="InterPro" id="IPR047057">
    <property type="entry name" value="MerR_fam"/>
</dbReference>
<dbReference type="InterPro" id="IPR009061">
    <property type="entry name" value="DNA-bd_dom_put_sf"/>
</dbReference>
<evidence type="ECO:0000256" key="4">
    <source>
        <dbReference type="ARBA" id="ARBA00023125"/>
    </source>
</evidence>
<dbReference type="EMBL" id="JBBUTG010000014">
    <property type="protein sequence ID" value="MEK8033141.1"/>
    <property type="molecule type" value="Genomic_DNA"/>
</dbReference>
<feature type="domain" description="HTH merR-type" evidence="8">
    <location>
        <begin position="1"/>
        <end position="69"/>
    </location>
</feature>
<evidence type="ECO:0000256" key="5">
    <source>
        <dbReference type="ARBA" id="ARBA00023163"/>
    </source>
</evidence>
<gene>
    <name evidence="9" type="primary">cueR</name>
    <name evidence="9" type="ORF">AACH06_20140</name>
</gene>
<keyword evidence="10" id="KW-1185">Reference proteome</keyword>
<dbReference type="Gene3D" id="1.10.1660.10">
    <property type="match status" value="1"/>
</dbReference>
<dbReference type="CDD" id="cd01108">
    <property type="entry name" value="HTH_CueR"/>
    <property type="match status" value="1"/>
</dbReference>
<keyword evidence="6" id="KW-0175">Coiled coil</keyword>
<dbReference type="InterPro" id="IPR000551">
    <property type="entry name" value="MerR-type_HTH_dom"/>
</dbReference>
<dbReference type="PRINTS" id="PR00040">
    <property type="entry name" value="HTHMERR"/>
</dbReference>
<dbReference type="Pfam" id="PF09278">
    <property type="entry name" value="MerR-DNA-bind"/>
    <property type="match status" value="1"/>
</dbReference>
<feature type="region of interest" description="Disordered" evidence="7">
    <location>
        <begin position="128"/>
        <end position="166"/>
    </location>
</feature>
<keyword evidence="4" id="KW-0238">DNA-binding</keyword>
<evidence type="ECO:0000256" key="6">
    <source>
        <dbReference type="SAM" id="Coils"/>
    </source>
</evidence>
<dbReference type="PROSITE" id="PS50937">
    <property type="entry name" value="HTH_MERR_2"/>
    <property type="match status" value="1"/>
</dbReference>
<reference evidence="9 10" key="1">
    <citation type="submission" date="2024-04" db="EMBL/GenBank/DDBJ databases">
        <title>Novel species of the genus Ideonella isolated from streams.</title>
        <authorList>
            <person name="Lu H."/>
        </authorList>
    </citation>
    <scope>NUCLEOTIDE SEQUENCE [LARGE SCALE GENOMIC DNA]</scope>
    <source>
        <strain evidence="9 10">DXS29W</strain>
    </source>
</reference>
<dbReference type="PROSITE" id="PS00552">
    <property type="entry name" value="HTH_MERR_1"/>
    <property type="match status" value="1"/>
</dbReference>
<organism evidence="9 10">
    <name type="scientific">Ideonella lacteola</name>
    <dbReference type="NCBI Taxonomy" id="2984193"/>
    <lineage>
        <taxon>Bacteria</taxon>
        <taxon>Pseudomonadati</taxon>
        <taxon>Pseudomonadota</taxon>
        <taxon>Betaproteobacteria</taxon>
        <taxon>Burkholderiales</taxon>
        <taxon>Sphaerotilaceae</taxon>
        <taxon>Ideonella</taxon>
    </lineage>
</organism>
<dbReference type="NCBIfam" id="TIGR02044">
    <property type="entry name" value="CueR"/>
    <property type="match status" value="1"/>
</dbReference>
<evidence type="ECO:0000256" key="7">
    <source>
        <dbReference type="SAM" id="MobiDB-lite"/>
    </source>
</evidence>
<evidence type="ECO:0000256" key="1">
    <source>
        <dbReference type="ARBA" id="ARBA00004496"/>
    </source>
</evidence>
<sequence>MNIGEAAKASGVSAKMIRHYESVGLFPEAARTEAGYRLYGEKELSTLRFIRHSRDLGFSIEQIRELLGLWQNRRRPSRQVKALALAHIEELEQKLQELQAMKATLEHLVHCCHGDDRPDCPIIDSLAAAPQPAHEPTAASVGPSHAEPTVARRASPSAGLRSGRRA</sequence>
<dbReference type="PANTHER" id="PTHR30204:SF94">
    <property type="entry name" value="HEAVY METAL-DEPENDENT TRANSCRIPTIONAL REGULATOR HI_0293-RELATED"/>
    <property type="match status" value="1"/>
</dbReference>
<keyword evidence="5" id="KW-0804">Transcription</keyword>
<dbReference type="Pfam" id="PF00376">
    <property type="entry name" value="MerR"/>
    <property type="match status" value="1"/>
</dbReference>
<dbReference type="InterPro" id="IPR011789">
    <property type="entry name" value="CueR"/>
</dbReference>
<evidence type="ECO:0000259" key="8">
    <source>
        <dbReference type="PROSITE" id="PS50937"/>
    </source>
</evidence>
<keyword evidence="3" id="KW-0805">Transcription regulation</keyword>
<dbReference type="RefSeq" id="WP_341427629.1">
    <property type="nucleotide sequence ID" value="NZ_JBBUTG010000014.1"/>
</dbReference>
<evidence type="ECO:0000256" key="2">
    <source>
        <dbReference type="ARBA" id="ARBA00022490"/>
    </source>
</evidence>
<dbReference type="SUPFAM" id="SSF46955">
    <property type="entry name" value="Putative DNA-binding domain"/>
    <property type="match status" value="1"/>
</dbReference>
<dbReference type="Proteomes" id="UP001371218">
    <property type="component" value="Unassembled WGS sequence"/>
</dbReference>
<evidence type="ECO:0000256" key="3">
    <source>
        <dbReference type="ARBA" id="ARBA00023015"/>
    </source>
</evidence>
<dbReference type="SMART" id="SM00422">
    <property type="entry name" value="HTH_MERR"/>
    <property type="match status" value="1"/>
</dbReference>
<proteinExistence type="predicted"/>
<protein>
    <submittedName>
        <fullName evidence="9">Cu(I)-responsive transcriptional regulator</fullName>
    </submittedName>
</protein>
<dbReference type="InterPro" id="IPR015358">
    <property type="entry name" value="Tscrpt_reg_MerR_DNA-bd"/>
</dbReference>
<dbReference type="PANTHER" id="PTHR30204">
    <property type="entry name" value="REDOX-CYCLING DRUG-SENSING TRANSCRIPTIONAL ACTIVATOR SOXR"/>
    <property type="match status" value="1"/>
</dbReference>
<evidence type="ECO:0000313" key="10">
    <source>
        <dbReference type="Proteomes" id="UP001371218"/>
    </source>
</evidence>
<comment type="caution">
    <text evidence="9">The sequence shown here is derived from an EMBL/GenBank/DDBJ whole genome shotgun (WGS) entry which is preliminary data.</text>
</comment>
<name>A0ABU9BTF9_9BURK</name>
<evidence type="ECO:0000313" key="9">
    <source>
        <dbReference type="EMBL" id="MEK8033141.1"/>
    </source>
</evidence>
<keyword evidence="2" id="KW-0963">Cytoplasm</keyword>
<comment type="subcellular location">
    <subcellularLocation>
        <location evidence="1">Cytoplasm</location>
    </subcellularLocation>
</comment>